<dbReference type="AlphaFoldDB" id="A0A1Y6JRR6"/>
<evidence type="ECO:0000313" key="2">
    <source>
        <dbReference type="Proteomes" id="UP000196842"/>
    </source>
</evidence>
<dbReference type="RefSeq" id="WP_088236151.1">
    <property type="nucleotide sequence ID" value="NZ_LT855380.1"/>
</dbReference>
<dbReference type="Proteomes" id="UP000196842">
    <property type="component" value="Chromosome I"/>
</dbReference>
<reference evidence="1 2" key="1">
    <citation type="submission" date="2017-05" db="EMBL/GenBank/DDBJ databases">
        <authorList>
            <person name="Song R."/>
            <person name="Chenine A.L."/>
            <person name="Ruprecht R.M."/>
        </authorList>
    </citation>
    <scope>NUCLEOTIDE SEQUENCE [LARGE SCALE GENOMIC DNA]</scope>
    <source>
        <strain evidence="1 2">CFBP 1590</strain>
    </source>
</reference>
<dbReference type="EMBL" id="LT855380">
    <property type="protein sequence ID" value="SMS12638.1"/>
    <property type="molecule type" value="Genomic_DNA"/>
</dbReference>
<accession>A0A1Y6JRR6</accession>
<evidence type="ECO:0000313" key="1">
    <source>
        <dbReference type="EMBL" id="SMS12638.1"/>
    </source>
</evidence>
<dbReference type="KEGG" id="pvd:CFBP1590__5052"/>
<gene>
    <name evidence="1" type="ORF">CFBP1590__5052</name>
</gene>
<sequence length="112" mass="12805">MTDETGRAPYHQDLNDCPLQCKIIADAIQGYVVADPFDRDDLFDPVFLDWGYGPYWAIAKQLISNPLLDQFAGILEGAKDRSSLAHRIVFYFWDEDRSVNADELQMAQIVSY</sequence>
<name>A0A1Y6JRR6_PSEVI</name>
<proteinExistence type="predicted"/>
<dbReference type="GeneID" id="47766700"/>
<protein>
    <submittedName>
        <fullName evidence="1">Uncharacterized protein</fullName>
    </submittedName>
</protein>
<organism evidence="1 2">
    <name type="scientific">Pseudomonas viridiflava</name>
    <name type="common">Phytomonas viridiflava</name>
    <dbReference type="NCBI Taxonomy" id="33069"/>
    <lineage>
        <taxon>Bacteria</taxon>
        <taxon>Pseudomonadati</taxon>
        <taxon>Pseudomonadota</taxon>
        <taxon>Gammaproteobacteria</taxon>
        <taxon>Pseudomonadales</taxon>
        <taxon>Pseudomonadaceae</taxon>
        <taxon>Pseudomonas</taxon>
    </lineage>
</organism>